<dbReference type="KEGG" id="lmoi:VV02_17945"/>
<feature type="transmembrane region" description="Helical" evidence="1">
    <location>
        <begin position="12"/>
        <end position="28"/>
    </location>
</feature>
<dbReference type="Proteomes" id="UP000066480">
    <property type="component" value="Chromosome"/>
</dbReference>
<name>A0A0K1JKP8_9MICO</name>
<proteinExistence type="predicted"/>
<organism evidence="2 3">
    <name type="scientific">Luteipulveratus mongoliensis</name>
    <dbReference type="NCBI Taxonomy" id="571913"/>
    <lineage>
        <taxon>Bacteria</taxon>
        <taxon>Bacillati</taxon>
        <taxon>Actinomycetota</taxon>
        <taxon>Actinomycetes</taxon>
        <taxon>Micrococcales</taxon>
        <taxon>Dermacoccaceae</taxon>
        <taxon>Luteipulveratus</taxon>
    </lineage>
</organism>
<evidence type="ECO:0000313" key="2">
    <source>
        <dbReference type="EMBL" id="AKU17294.1"/>
    </source>
</evidence>
<reference evidence="2 3" key="1">
    <citation type="submission" date="2015-03" db="EMBL/GenBank/DDBJ databases">
        <title>Luteipulveratus halotolerans sp. nov., a novel actinobacterium (Dermacoccaceae) from Sarawak, Malaysia.</title>
        <authorList>
            <person name="Juboi H."/>
            <person name="Basik A."/>
            <person name="Shamsul S.S."/>
            <person name="Arnold P."/>
            <person name="Schmitt E.K."/>
            <person name="Sanglier J.-J."/>
            <person name="Yeo T."/>
        </authorList>
    </citation>
    <scope>NUCLEOTIDE SEQUENCE [LARGE SCALE GENOMIC DNA]</scope>
    <source>
        <strain evidence="2 3">MN07-A0370</strain>
    </source>
</reference>
<dbReference type="EMBL" id="CP011112">
    <property type="protein sequence ID" value="AKU17294.1"/>
    <property type="molecule type" value="Genomic_DNA"/>
</dbReference>
<evidence type="ECO:0000313" key="3">
    <source>
        <dbReference type="Proteomes" id="UP000066480"/>
    </source>
</evidence>
<protein>
    <submittedName>
        <fullName evidence="2">Uncharacterized protein</fullName>
    </submittedName>
</protein>
<keyword evidence="1" id="KW-1133">Transmembrane helix</keyword>
<keyword evidence="1" id="KW-0812">Transmembrane</keyword>
<keyword evidence="3" id="KW-1185">Reference proteome</keyword>
<gene>
    <name evidence="2" type="ORF">VV02_17945</name>
</gene>
<sequence>MRLERRTEQRVVRAIFLIGALVFAGFFVNELRLRHWDTAPWPALMTAGLVSAIVVDVRQEREMSSADWPAGTWTE</sequence>
<keyword evidence="1" id="KW-0472">Membrane</keyword>
<feature type="transmembrane region" description="Helical" evidence="1">
    <location>
        <begin position="40"/>
        <end position="57"/>
    </location>
</feature>
<accession>A0A0K1JKP8</accession>
<dbReference type="AlphaFoldDB" id="A0A0K1JKP8"/>
<dbReference type="RefSeq" id="WP_052593678.1">
    <property type="nucleotide sequence ID" value="NZ_CP011112.1"/>
</dbReference>
<evidence type="ECO:0000256" key="1">
    <source>
        <dbReference type="SAM" id="Phobius"/>
    </source>
</evidence>